<evidence type="ECO:0000256" key="1">
    <source>
        <dbReference type="SAM" id="MobiDB-lite"/>
    </source>
</evidence>
<protein>
    <submittedName>
        <fullName evidence="2">Uncharacterized protein</fullName>
    </submittedName>
</protein>
<keyword evidence="3" id="KW-1185">Reference proteome</keyword>
<dbReference type="EMBL" id="RPDH01000001">
    <property type="protein sequence ID" value="RPE12357.1"/>
    <property type="molecule type" value="Genomic_DNA"/>
</dbReference>
<name>A0A3N4Q8I7_9BACT</name>
<sequence length="100" mass="11017">MAAEQRKWFWPEKARLRDWQIGEEKKIRTGGSAAGKRKKVAAGKGAFEGLADWRREKDPDGRVGSRETEKGPGLKMGDWELMGGKRNGSSSKVAAGKLSD</sequence>
<dbReference type="AlphaFoldDB" id="A0A3N4Q8I7"/>
<accession>A0A3N4Q8I7</accession>
<feature type="compositionally biased region" description="Basic and acidic residues" evidence="1">
    <location>
        <begin position="51"/>
        <end position="72"/>
    </location>
</feature>
<gene>
    <name evidence="2" type="ORF">EGT74_02045</name>
</gene>
<dbReference type="Proteomes" id="UP000278351">
    <property type="component" value="Unassembled WGS sequence"/>
</dbReference>
<proteinExistence type="predicted"/>
<dbReference type="RefSeq" id="WP_123844867.1">
    <property type="nucleotide sequence ID" value="NZ_RPDH01000001.1"/>
</dbReference>
<evidence type="ECO:0000313" key="2">
    <source>
        <dbReference type="EMBL" id="RPE12357.1"/>
    </source>
</evidence>
<organism evidence="2 3">
    <name type="scientific">Chitinophaga lutea</name>
    <dbReference type="NCBI Taxonomy" id="2488634"/>
    <lineage>
        <taxon>Bacteria</taxon>
        <taxon>Pseudomonadati</taxon>
        <taxon>Bacteroidota</taxon>
        <taxon>Chitinophagia</taxon>
        <taxon>Chitinophagales</taxon>
        <taxon>Chitinophagaceae</taxon>
        <taxon>Chitinophaga</taxon>
    </lineage>
</organism>
<reference evidence="2 3" key="1">
    <citation type="submission" date="2018-11" db="EMBL/GenBank/DDBJ databases">
        <title>Chitinophaga lutea sp.nov., isolate from arsenic contaminated soil.</title>
        <authorList>
            <person name="Zong Y."/>
        </authorList>
    </citation>
    <scope>NUCLEOTIDE SEQUENCE [LARGE SCALE GENOMIC DNA]</scope>
    <source>
        <strain evidence="2 3">ZY74</strain>
    </source>
</reference>
<comment type="caution">
    <text evidence="2">The sequence shown here is derived from an EMBL/GenBank/DDBJ whole genome shotgun (WGS) entry which is preliminary data.</text>
</comment>
<feature type="region of interest" description="Disordered" evidence="1">
    <location>
        <begin position="50"/>
        <end position="100"/>
    </location>
</feature>
<evidence type="ECO:0000313" key="3">
    <source>
        <dbReference type="Proteomes" id="UP000278351"/>
    </source>
</evidence>